<dbReference type="STRING" id="59561.AQZ59_01344"/>
<feature type="region of interest" description="Disordered" evidence="1">
    <location>
        <begin position="1"/>
        <end position="20"/>
    </location>
</feature>
<feature type="compositionally biased region" description="Basic and acidic residues" evidence="1">
    <location>
        <begin position="392"/>
        <end position="411"/>
    </location>
</feature>
<evidence type="ECO:0000313" key="4">
    <source>
        <dbReference type="Proteomes" id="UP000054404"/>
    </source>
</evidence>
<feature type="transmembrane region" description="Helical" evidence="2">
    <location>
        <begin position="214"/>
        <end position="236"/>
    </location>
</feature>
<dbReference type="EMBL" id="LNIZ01000006">
    <property type="protein sequence ID" value="KTF03745.1"/>
    <property type="molecule type" value="Genomic_DNA"/>
</dbReference>
<feature type="transmembrane region" description="Helical" evidence="2">
    <location>
        <begin position="355"/>
        <end position="375"/>
    </location>
</feature>
<gene>
    <name evidence="3" type="ORF">AQZ59_01344</name>
</gene>
<protein>
    <submittedName>
        <fullName evidence="3">Uncharacterized protein</fullName>
    </submittedName>
</protein>
<reference evidence="3 4" key="1">
    <citation type="submission" date="2015-11" db="EMBL/GenBank/DDBJ databases">
        <title>Draft Genome Sequence of the Type Strain Trueperella bernardiae LCDC 89-0504T, Isolated from Blood Culture.</title>
        <authorList>
            <person name="Bernier A.-M."/>
            <person name="Bernard K."/>
        </authorList>
    </citation>
    <scope>NUCLEOTIDE SEQUENCE [LARGE SCALE GENOMIC DNA]</scope>
    <source>
        <strain evidence="3 4">LCDC 89-0504</strain>
    </source>
</reference>
<organism evidence="3 4">
    <name type="scientific">Trueperella bernardiae</name>
    <dbReference type="NCBI Taxonomy" id="59561"/>
    <lineage>
        <taxon>Bacteria</taxon>
        <taxon>Bacillati</taxon>
        <taxon>Actinomycetota</taxon>
        <taxon>Actinomycetes</taxon>
        <taxon>Actinomycetales</taxon>
        <taxon>Actinomycetaceae</taxon>
        <taxon>Trueperella</taxon>
    </lineage>
</organism>
<accession>A0A0W1KI54</accession>
<evidence type="ECO:0000256" key="1">
    <source>
        <dbReference type="SAM" id="MobiDB-lite"/>
    </source>
</evidence>
<dbReference type="PATRIC" id="fig|59561.3.peg.1338"/>
<feature type="transmembrane region" description="Helical" evidence="2">
    <location>
        <begin position="243"/>
        <end position="265"/>
    </location>
</feature>
<feature type="transmembrane region" description="Helical" evidence="2">
    <location>
        <begin position="125"/>
        <end position="143"/>
    </location>
</feature>
<feature type="transmembrane region" description="Helical" evidence="2">
    <location>
        <begin position="149"/>
        <end position="167"/>
    </location>
</feature>
<evidence type="ECO:0000313" key="3">
    <source>
        <dbReference type="EMBL" id="KTF03745.1"/>
    </source>
</evidence>
<proteinExistence type="predicted"/>
<feature type="transmembrane region" description="Helical" evidence="2">
    <location>
        <begin position="316"/>
        <end position="335"/>
    </location>
</feature>
<evidence type="ECO:0000256" key="2">
    <source>
        <dbReference type="SAM" id="Phobius"/>
    </source>
</evidence>
<dbReference type="InterPro" id="IPR045931">
    <property type="entry name" value="DUF6350"/>
</dbReference>
<keyword evidence="2" id="KW-0472">Membrane</keyword>
<dbReference type="Pfam" id="PF19877">
    <property type="entry name" value="DUF6350"/>
    <property type="match status" value="1"/>
</dbReference>
<keyword evidence="4" id="KW-1185">Reference proteome</keyword>
<feature type="transmembrane region" description="Helical" evidence="2">
    <location>
        <begin position="90"/>
        <end position="113"/>
    </location>
</feature>
<name>A0A0W1KI54_9ACTO</name>
<dbReference type="AlphaFoldDB" id="A0A0W1KI54"/>
<dbReference type="Proteomes" id="UP000054404">
    <property type="component" value="Unassembled WGS sequence"/>
</dbReference>
<feature type="transmembrane region" description="Helical" evidence="2">
    <location>
        <begin position="36"/>
        <end position="57"/>
    </location>
</feature>
<keyword evidence="2" id="KW-0812">Transmembrane</keyword>
<feature type="compositionally biased region" description="Basic and acidic residues" evidence="1">
    <location>
        <begin position="10"/>
        <end position="20"/>
    </location>
</feature>
<comment type="caution">
    <text evidence="3">The sequence shown here is derived from an EMBL/GenBank/DDBJ whole genome shotgun (WGS) entry which is preliminary data.</text>
</comment>
<sequence length="492" mass="51322">MGNTPGPRGARPETSRNDGRVKTIDLSRELTVARGAIAPLAFGWLAMAVIATVFYTLTASAPTLGETTWHDVARMGTGWWMTTLGGQTEIQGVAISLMPTLMTLIMVYVSVAVFRRRLVARWGEVAAAAIAQAAVVALIGVAVRPEGVWWPAIIGGAIMGGVTAAWAGRDELLVWPWLARALPRTGVFLGVLAVLTTATVAVAFVGGWSRVTQIHGYYLTGAVGTAGLLLVQLAYLPTAFIWALAWLLGPGFAVGQGTHFSVLGVESAPLPAIPLLGALPSVGDGYPWVLGVLAAIFLIVGAVVTRREKKSLPASLLDSALAALIGAFVVAALAAMGTGAIGPERLAQTGPVPPVMFGMALLVLGLPYLLGALVHPQTLTFLRARSEATAEWASDRRQAVKDRAEERAAERAEDDERAGQDELSGDDGVAANTEERNEPANPPAVEGSEAEPAQMETEPNATEGEDAPTSSDVAVSEGETESALGVDGSERD</sequence>
<feature type="transmembrane region" description="Helical" evidence="2">
    <location>
        <begin position="285"/>
        <end position="304"/>
    </location>
</feature>
<feature type="region of interest" description="Disordered" evidence="1">
    <location>
        <begin position="392"/>
        <end position="492"/>
    </location>
</feature>
<feature type="transmembrane region" description="Helical" evidence="2">
    <location>
        <begin position="187"/>
        <end position="208"/>
    </location>
</feature>
<keyword evidence="2" id="KW-1133">Transmembrane helix</keyword>